<dbReference type="Proteomes" id="UP000249566">
    <property type="component" value="Chromosome 1"/>
</dbReference>
<name>A0AAX2IWN8_LEGPN</name>
<dbReference type="GO" id="GO:0006310">
    <property type="term" value="P:DNA recombination"/>
    <property type="evidence" value="ECO:0007669"/>
    <property type="project" value="UniProtKB-KW"/>
</dbReference>
<evidence type="ECO:0000313" key="5">
    <source>
        <dbReference type="EMBL" id="SQG90346.1"/>
    </source>
</evidence>
<dbReference type="InterPro" id="IPR011010">
    <property type="entry name" value="DNA_brk_join_enz"/>
</dbReference>
<dbReference type="InterPro" id="IPR013762">
    <property type="entry name" value="Integrase-like_cat_sf"/>
</dbReference>
<dbReference type="InterPro" id="IPR025269">
    <property type="entry name" value="SAM-like_dom"/>
</dbReference>
<dbReference type="GO" id="GO:0003677">
    <property type="term" value="F:DNA binding"/>
    <property type="evidence" value="ECO:0007669"/>
    <property type="project" value="UniProtKB-KW"/>
</dbReference>
<keyword evidence="3" id="KW-0233">DNA recombination</keyword>
<dbReference type="RefSeq" id="WP_027221678.1">
    <property type="nucleotide sequence ID" value="NZ_CAAAIJ010000001.1"/>
</dbReference>
<keyword evidence="1" id="KW-0229">DNA integration</keyword>
<dbReference type="PANTHER" id="PTHR30349">
    <property type="entry name" value="PHAGE INTEGRASE-RELATED"/>
    <property type="match status" value="1"/>
</dbReference>
<sequence>MKMSALTLNKIENNADLLLEKDLWLASDVGLQADATHGAYYLSFSNITVDWLNKAAKKFVRLQATTRSYSTCRGYIRGFNHLNDYIQTLNTFITPNNVNRAFIVGFIQYLAQRDLNPMTRGITLMNIRTFHQVALQEEWLNFQDKPFIFNNDLPRDTTITPKFISKDVLIQLKRHLHCLSDWMQRFILVLLETGRRVSEVSFLKFDCLEQDSDGDWLLRVHEKKLKRERLIPISPACLEAIKAQQIDLKNSGHISPLLFPSRRQSKSPTISAPHINRALNKLAQEKNIVDANGIIWKFSSHQFRHTVGTQMINAGVPQVMVQKYLGHESPEMTARYAHIHDNTMKAAFVDYQDRLIDIQGQMNSSNDHLDARWLKQNILTQALPNGLCALPLTQQKCPHANACLTCTHFRTSKKHLEQHKSQLEETNKIIAQANQNGWKRAEEINQEVAISLTTIINTLENNP</sequence>
<organism evidence="5 6">
    <name type="scientific">Legionella pneumophila subsp. pascullei</name>
    <dbReference type="NCBI Taxonomy" id="91890"/>
    <lineage>
        <taxon>Bacteria</taxon>
        <taxon>Pseudomonadati</taxon>
        <taxon>Pseudomonadota</taxon>
        <taxon>Gammaproteobacteria</taxon>
        <taxon>Legionellales</taxon>
        <taxon>Legionellaceae</taxon>
        <taxon>Legionella</taxon>
    </lineage>
</organism>
<proteinExistence type="predicted"/>
<gene>
    <name evidence="5" type="primary">xerD_2</name>
    <name evidence="5" type="ORF">NCTC12272_01535</name>
</gene>
<dbReference type="Pfam" id="PF00589">
    <property type="entry name" value="Phage_integrase"/>
    <property type="match status" value="1"/>
</dbReference>
<accession>A0AAX2IWN8</accession>
<dbReference type="AlphaFoldDB" id="A0AAX2IWN8"/>
<dbReference type="SUPFAM" id="SSF56349">
    <property type="entry name" value="DNA breaking-rejoining enzymes"/>
    <property type="match status" value="1"/>
</dbReference>
<dbReference type="Gene3D" id="1.10.443.10">
    <property type="entry name" value="Intergrase catalytic core"/>
    <property type="match status" value="1"/>
</dbReference>
<dbReference type="Gene3D" id="1.10.150.130">
    <property type="match status" value="1"/>
</dbReference>
<keyword evidence="2" id="KW-0238">DNA-binding</keyword>
<dbReference type="InterPro" id="IPR050090">
    <property type="entry name" value="Tyrosine_recombinase_XerCD"/>
</dbReference>
<evidence type="ECO:0000256" key="1">
    <source>
        <dbReference type="ARBA" id="ARBA00022908"/>
    </source>
</evidence>
<evidence type="ECO:0000259" key="4">
    <source>
        <dbReference type="PROSITE" id="PS51898"/>
    </source>
</evidence>
<evidence type="ECO:0000256" key="2">
    <source>
        <dbReference type="ARBA" id="ARBA00023125"/>
    </source>
</evidence>
<protein>
    <submittedName>
        <fullName evidence="5">Site-specific recombinase XerD</fullName>
    </submittedName>
</protein>
<dbReference type="EMBL" id="LS483412">
    <property type="protein sequence ID" value="SQG90346.1"/>
    <property type="molecule type" value="Genomic_DNA"/>
</dbReference>
<dbReference type="Pfam" id="PF13102">
    <property type="entry name" value="Phage_int_SAM_5"/>
    <property type="match status" value="1"/>
</dbReference>
<dbReference type="InterPro" id="IPR010998">
    <property type="entry name" value="Integrase_recombinase_N"/>
</dbReference>
<reference evidence="5 6" key="1">
    <citation type="submission" date="2018-06" db="EMBL/GenBank/DDBJ databases">
        <authorList>
            <consortium name="Pathogen Informatics"/>
            <person name="Doyle S."/>
        </authorList>
    </citation>
    <scope>NUCLEOTIDE SEQUENCE [LARGE SCALE GENOMIC DNA]</scope>
    <source>
        <strain evidence="5 6">NCTC12272</strain>
    </source>
</reference>
<evidence type="ECO:0000256" key="3">
    <source>
        <dbReference type="ARBA" id="ARBA00023172"/>
    </source>
</evidence>
<dbReference type="GO" id="GO:0015074">
    <property type="term" value="P:DNA integration"/>
    <property type="evidence" value="ECO:0007669"/>
    <property type="project" value="UniProtKB-KW"/>
</dbReference>
<dbReference type="InterPro" id="IPR002104">
    <property type="entry name" value="Integrase_catalytic"/>
</dbReference>
<dbReference type="PROSITE" id="PS51898">
    <property type="entry name" value="TYR_RECOMBINASE"/>
    <property type="match status" value="1"/>
</dbReference>
<evidence type="ECO:0000313" key="6">
    <source>
        <dbReference type="Proteomes" id="UP000249566"/>
    </source>
</evidence>
<feature type="domain" description="Tyr recombinase" evidence="4">
    <location>
        <begin position="159"/>
        <end position="350"/>
    </location>
</feature>